<keyword evidence="5" id="KW-1185">Reference proteome</keyword>
<accession>A0A226MDU7</accession>
<dbReference type="STRING" id="9009.A0A226MDU7"/>
<organism evidence="4 5">
    <name type="scientific">Callipepla squamata</name>
    <name type="common">Scaled quail</name>
    <dbReference type="NCBI Taxonomy" id="9009"/>
    <lineage>
        <taxon>Eukaryota</taxon>
        <taxon>Metazoa</taxon>
        <taxon>Chordata</taxon>
        <taxon>Craniata</taxon>
        <taxon>Vertebrata</taxon>
        <taxon>Euteleostomi</taxon>
        <taxon>Archelosauria</taxon>
        <taxon>Archosauria</taxon>
        <taxon>Dinosauria</taxon>
        <taxon>Saurischia</taxon>
        <taxon>Theropoda</taxon>
        <taxon>Coelurosauria</taxon>
        <taxon>Aves</taxon>
        <taxon>Neognathae</taxon>
        <taxon>Galloanserae</taxon>
        <taxon>Galliformes</taxon>
        <taxon>Odontophoridae</taxon>
        <taxon>Callipepla</taxon>
    </lineage>
</organism>
<dbReference type="InterPro" id="IPR002937">
    <property type="entry name" value="Amino_oxidase"/>
</dbReference>
<dbReference type="InterPro" id="IPR036188">
    <property type="entry name" value="FAD/NAD-bd_sf"/>
</dbReference>
<dbReference type="Pfam" id="PF01593">
    <property type="entry name" value="Amino_oxidase"/>
    <property type="match status" value="1"/>
</dbReference>
<name>A0A226MDU7_CALSU</name>
<keyword evidence="2" id="KW-0274">FAD</keyword>
<evidence type="ECO:0000256" key="1">
    <source>
        <dbReference type="ARBA" id="ARBA00022630"/>
    </source>
</evidence>
<dbReference type="OrthoDB" id="2161133at2759"/>
<keyword evidence="1" id="KW-0285">Flavoprotein</keyword>
<proteinExistence type="predicted"/>
<dbReference type="Proteomes" id="UP000198323">
    <property type="component" value="Unassembled WGS sequence"/>
</dbReference>
<dbReference type="GO" id="GO:0016651">
    <property type="term" value="F:oxidoreductase activity, acting on NAD(P)H"/>
    <property type="evidence" value="ECO:0007669"/>
    <property type="project" value="InterPro"/>
</dbReference>
<reference evidence="4 5" key="1">
    <citation type="submission" date="2016-07" db="EMBL/GenBank/DDBJ databases">
        <title>Disparate Historic Effective Population Sizes Predicted by Modern Levels of Genome Diversity for the Scaled Quail (Callipepla squamata) and the Northern Bobwhite (Colinus virginianus): Inferences from First and Second Generation Draft Genome Assemblies for Sympatric New World Quail.</title>
        <authorList>
            <person name="Oldeschulte D.L."/>
            <person name="Halley Y.A."/>
            <person name="Bhattarai E.K."/>
            <person name="Brashear W.A."/>
            <person name="Hill J."/>
            <person name="Metz R.P."/>
            <person name="Johnson C.D."/>
            <person name="Rollins D."/>
            <person name="Peterson M.J."/>
            <person name="Bickhart D.M."/>
            <person name="Decker J.E."/>
            <person name="Seabury C.M."/>
        </authorList>
    </citation>
    <scope>NUCLEOTIDE SEQUENCE [LARGE SCALE GENOMIC DNA]</scope>
    <source>
        <strain evidence="4 5">Texas</strain>
        <tissue evidence="4">Leg muscle</tissue>
    </source>
</reference>
<dbReference type="GO" id="GO:0005576">
    <property type="term" value="C:extracellular region"/>
    <property type="evidence" value="ECO:0007669"/>
    <property type="project" value="TreeGrafter"/>
</dbReference>
<evidence type="ECO:0000259" key="3">
    <source>
        <dbReference type="Pfam" id="PF01593"/>
    </source>
</evidence>
<feature type="domain" description="Amine oxidase" evidence="3">
    <location>
        <begin position="52"/>
        <end position="122"/>
    </location>
</feature>
<dbReference type="SUPFAM" id="SSF51905">
    <property type="entry name" value="FAD/NAD(P)-binding domain"/>
    <property type="match status" value="1"/>
</dbReference>
<evidence type="ECO:0000313" key="4">
    <source>
        <dbReference type="EMBL" id="OXB53474.1"/>
    </source>
</evidence>
<dbReference type="EMBL" id="MCFN01001193">
    <property type="protein sequence ID" value="OXB53474.1"/>
    <property type="molecule type" value="Genomic_DNA"/>
</dbReference>
<comment type="caution">
    <text evidence="4">The sequence shown here is derived from an EMBL/GenBank/DDBJ whole genome shotgun (WGS) entry which is preliminary data.</text>
</comment>
<sequence>MSTSRSARDAACTADLGAQYVSRRAESRGSFYEELLSHGILEPLSARVEGLVEKEGGCDYVAPRGISSVVKYYLEQSGASVFYEQHVTHISLRDGKWEVSTKMGSPELFDVVILTMPVPQILQLQGDIVNSPHKSPGSEIAADMLVFGGNTFGSIRTVLSCSKFGIEGYKDLYASGPVQPENMVLQLVVVELGVTVQGGTSEETSINSYLALYPSVV</sequence>
<dbReference type="PANTHER" id="PTHR23357">
    <property type="entry name" value="RENALASE"/>
    <property type="match status" value="1"/>
</dbReference>
<dbReference type="Gene3D" id="3.50.50.60">
    <property type="entry name" value="FAD/NAD(P)-binding domain"/>
    <property type="match status" value="1"/>
</dbReference>
<evidence type="ECO:0000256" key="2">
    <source>
        <dbReference type="ARBA" id="ARBA00022827"/>
    </source>
</evidence>
<protein>
    <recommendedName>
        <fullName evidence="3">Amine oxidase domain-containing protein</fullName>
    </recommendedName>
</protein>
<dbReference type="AlphaFoldDB" id="A0A226MDU7"/>
<dbReference type="PANTHER" id="PTHR23357:SF1">
    <property type="entry name" value="RENALASE"/>
    <property type="match status" value="1"/>
</dbReference>
<evidence type="ECO:0000313" key="5">
    <source>
        <dbReference type="Proteomes" id="UP000198323"/>
    </source>
</evidence>
<gene>
    <name evidence="4" type="ORF">ASZ78_017036</name>
</gene>
<dbReference type="InterPro" id="IPR040174">
    <property type="entry name" value="RNLS"/>
</dbReference>